<sequence length="73" mass="8558">MAQVAAVYTVQAHIRTAESIIKTSEDDNVLPFRTPLEINGFGQVLRVKQKRLSKKRFWKRDNEIRRKKDNGLF</sequence>
<gene>
    <name evidence="1" type="ORF">MNBD_GAMMA24-2</name>
</gene>
<dbReference type="AlphaFoldDB" id="A0A3B1B7T7"/>
<evidence type="ECO:0000313" key="1">
    <source>
        <dbReference type="EMBL" id="VAX12172.1"/>
    </source>
</evidence>
<name>A0A3B1B7T7_9ZZZZ</name>
<reference evidence="1" key="1">
    <citation type="submission" date="2018-06" db="EMBL/GenBank/DDBJ databases">
        <authorList>
            <person name="Zhirakovskaya E."/>
        </authorList>
    </citation>
    <scope>NUCLEOTIDE SEQUENCE</scope>
</reference>
<dbReference type="EMBL" id="UOFZ01000021">
    <property type="protein sequence ID" value="VAX12172.1"/>
    <property type="molecule type" value="Genomic_DNA"/>
</dbReference>
<protein>
    <submittedName>
        <fullName evidence="1">Uncharacterized protein</fullName>
    </submittedName>
</protein>
<organism evidence="1">
    <name type="scientific">hydrothermal vent metagenome</name>
    <dbReference type="NCBI Taxonomy" id="652676"/>
    <lineage>
        <taxon>unclassified sequences</taxon>
        <taxon>metagenomes</taxon>
        <taxon>ecological metagenomes</taxon>
    </lineage>
</organism>
<accession>A0A3B1B7T7</accession>
<proteinExistence type="predicted"/>